<feature type="transmembrane region" description="Helical" evidence="3">
    <location>
        <begin position="243"/>
        <end position="263"/>
    </location>
</feature>
<keyword evidence="3" id="KW-0812">Transmembrane</keyword>
<dbReference type="HOGENOM" id="CLU_011615_3_0_6"/>
<feature type="transmembrane region" description="Helical" evidence="3">
    <location>
        <begin position="190"/>
        <end position="207"/>
    </location>
</feature>
<dbReference type="Proteomes" id="UP000005234">
    <property type="component" value="Chromosome"/>
</dbReference>
<feature type="transmembrane region" description="Helical" evidence="3">
    <location>
        <begin position="411"/>
        <end position="431"/>
    </location>
</feature>
<organism evidence="4 5">
    <name type="scientific">Frateuria aurantia (strain ATCC 33424 / DSM 6220 / KCTC 2777 / LMG 1558 / NBRC 3245 / NCIMB 13370)</name>
    <name type="common">Acetobacter aurantius</name>
    <dbReference type="NCBI Taxonomy" id="767434"/>
    <lineage>
        <taxon>Bacteria</taxon>
        <taxon>Pseudomonadati</taxon>
        <taxon>Pseudomonadota</taxon>
        <taxon>Gammaproteobacteria</taxon>
        <taxon>Lysobacterales</taxon>
        <taxon>Rhodanobacteraceae</taxon>
        <taxon>Frateuria</taxon>
    </lineage>
</organism>
<keyword evidence="2" id="KW-0802">TPR repeat</keyword>
<reference evidence="4" key="1">
    <citation type="submission" date="2012-02" db="EMBL/GenBank/DDBJ databases">
        <title>The complete genome of Frateuria aurantia DSM 6220.</title>
        <authorList>
            <consortium name="US DOE Joint Genome Institute (JGI-PGF)"/>
            <person name="Lucas S."/>
            <person name="Copeland A."/>
            <person name="Lapidus A."/>
            <person name="Glavina del Rio T."/>
            <person name="Dalin E."/>
            <person name="Tice H."/>
            <person name="Bruce D."/>
            <person name="Goodwin L."/>
            <person name="Pitluck S."/>
            <person name="Peters L."/>
            <person name="Ovchinnikova G."/>
            <person name="Teshima H."/>
            <person name="Kyrpides N."/>
            <person name="Mavromatis K."/>
            <person name="Ivanova N."/>
            <person name="Brettin T."/>
            <person name="Detter J.C."/>
            <person name="Han C."/>
            <person name="Larimer F."/>
            <person name="Land M."/>
            <person name="Hauser L."/>
            <person name="Markowitz V."/>
            <person name="Cheng J.-F."/>
            <person name="Hugenholtz P."/>
            <person name="Woyke T."/>
            <person name="Wu D."/>
            <person name="Brambilla E."/>
            <person name="Klenk H.-P."/>
            <person name="Eisen J.A."/>
        </authorList>
    </citation>
    <scope>NUCLEOTIDE SEQUENCE</scope>
    <source>
        <strain evidence="4">DSM 6220</strain>
    </source>
</reference>
<keyword evidence="3" id="KW-1133">Transmembrane helix</keyword>
<dbReference type="KEGG" id="fau:Fraau_2255"/>
<evidence type="ECO:0000313" key="5">
    <source>
        <dbReference type="Proteomes" id="UP000005234"/>
    </source>
</evidence>
<feature type="transmembrane region" description="Helical" evidence="3">
    <location>
        <begin position="318"/>
        <end position="338"/>
    </location>
</feature>
<dbReference type="PANTHER" id="PTHR44227">
    <property type="match status" value="1"/>
</dbReference>
<dbReference type="OrthoDB" id="8566379at2"/>
<dbReference type="EMBL" id="CP003350">
    <property type="protein sequence ID" value="AFC86631.1"/>
    <property type="molecule type" value="Genomic_DNA"/>
</dbReference>
<proteinExistence type="predicted"/>
<feature type="transmembrane region" description="Helical" evidence="3">
    <location>
        <begin position="12"/>
        <end position="33"/>
    </location>
</feature>
<keyword evidence="5" id="KW-1185">Reference proteome</keyword>
<gene>
    <name evidence="4" type="ordered locus">Fraau_2255</name>
</gene>
<feature type="transmembrane region" description="Helical" evidence="3">
    <location>
        <begin position="162"/>
        <end position="178"/>
    </location>
</feature>
<evidence type="ECO:0008006" key="6">
    <source>
        <dbReference type="Google" id="ProtNLM"/>
    </source>
</evidence>
<sequence length="662" mass="72195">MLIRRSTAITIFSALLLACLMIYLPGLSGGWLFDDYPNIVDNPGVQPQHGSLGALISAALSSPASDFKRPLASLSFAANYLVSGLDPSAMKLTNLVIHLLNGVLVFVLMRLLLAMPRHGRTVPAEAPLNRHAQLVAALIAGAWMLLPINLTAVLYVVQRMESLANLFVLGGLAGYIAARQEMWRGRRVAGGITAALSITVPAGLGLLAKETAVMLPLYALLLEWVMFDFAIGPERPRREKGLIAFYALILGIPLIAGLCWLLPGVLNPATWATRDFGLDQRLLSEARIVVGYVFWTLTPWPHALSFYHDDYPISTGLLQPWTTLTSLLALLAMVIAIIRFRRGQPLLALGLAWFLSAQLLTGTIIPLELVYEHRNYFASLGLLLAVIPWLAGLSLPALAGAAGPGRLPRRIVLALALIGWGGMTAVTAWDWGSPLRLAQTLAERAPDSPRAQYELGRTYIVYSHYDRSSPYTRAAYAPLEHAAILPGSSILPQQALIFMNARMGLPLKPEWWDSMIAKLKARPLGVQDDSSLAALTDCTRDGICHLPKDRMTDAFQAAMDHPHPTPRLMATYGDYAWNVLRNRDLGLNLLQRTVASAPHEPAYHITLARMLVVQGDAAGARQQVTALQQLNLGGRLDGDIANLQQRIQRLSQSAPEAASPRN</sequence>
<feature type="transmembrane region" description="Helical" evidence="3">
    <location>
        <begin position="134"/>
        <end position="156"/>
    </location>
</feature>
<evidence type="ECO:0000256" key="1">
    <source>
        <dbReference type="ARBA" id="ARBA00022737"/>
    </source>
</evidence>
<feature type="transmembrane region" description="Helical" evidence="3">
    <location>
        <begin position="377"/>
        <end position="399"/>
    </location>
</feature>
<feature type="transmembrane region" description="Helical" evidence="3">
    <location>
        <begin position="345"/>
        <end position="365"/>
    </location>
</feature>
<dbReference type="AlphaFoldDB" id="H8L552"/>
<dbReference type="STRING" id="767434.Fraau_2255"/>
<accession>H8L552</accession>
<protein>
    <recommendedName>
        <fullName evidence="6">Tetratricopeptide repeat protein</fullName>
    </recommendedName>
</protein>
<keyword evidence="3" id="KW-0472">Membrane</keyword>
<dbReference type="InterPro" id="IPR052346">
    <property type="entry name" value="O-mannosyl-transferase_TMTC"/>
</dbReference>
<dbReference type="eggNOG" id="COG0457">
    <property type="taxonomic scope" value="Bacteria"/>
</dbReference>
<feature type="transmembrane region" description="Helical" evidence="3">
    <location>
        <begin position="213"/>
        <end position="231"/>
    </location>
</feature>
<evidence type="ECO:0000256" key="3">
    <source>
        <dbReference type="SAM" id="Phobius"/>
    </source>
</evidence>
<dbReference type="PROSITE" id="PS51257">
    <property type="entry name" value="PROKAR_LIPOPROTEIN"/>
    <property type="match status" value="1"/>
</dbReference>
<feature type="transmembrane region" description="Helical" evidence="3">
    <location>
        <begin position="95"/>
        <end position="113"/>
    </location>
</feature>
<keyword evidence="1" id="KW-0677">Repeat</keyword>
<name>H8L552_FRAAD</name>
<evidence type="ECO:0000256" key="2">
    <source>
        <dbReference type="ARBA" id="ARBA00022803"/>
    </source>
</evidence>
<dbReference type="PANTHER" id="PTHR44227:SF3">
    <property type="entry name" value="PROTEIN O-MANNOSYL-TRANSFERASE TMTC4"/>
    <property type="match status" value="1"/>
</dbReference>
<evidence type="ECO:0000313" key="4">
    <source>
        <dbReference type="EMBL" id="AFC86631.1"/>
    </source>
</evidence>